<evidence type="ECO:0000313" key="1">
    <source>
        <dbReference type="RefSeq" id="XP_028149201.1"/>
    </source>
</evidence>
<gene>
    <name evidence="1" type="primary">LOC114342585</name>
</gene>
<accession>A0A6P7GHB1</accession>
<dbReference type="InParanoid" id="A0A6P7GHB1"/>
<dbReference type="RefSeq" id="XP_028149201.1">
    <property type="nucleotide sequence ID" value="XM_028293400.1"/>
</dbReference>
<name>A0A6P7GHB1_DIAVI</name>
<proteinExistence type="predicted"/>
<sequence length="135" mass="15611">MELSEDSVKRKENVLICDKDGNSLEQHVYVEIKSELEEPMLESNYTENSLSDSYCSDDIKVEEHTLQCSPFPLITEQTVKKEIKKESNETDSDKDVNLQIGSSTEICLEKHYEKIIRCMKTSKLLSNIDKQILYN</sequence>
<dbReference type="AlphaFoldDB" id="A0A6P7GHB1"/>
<reference evidence="1" key="1">
    <citation type="submission" date="2025-08" db="UniProtKB">
        <authorList>
            <consortium name="RefSeq"/>
        </authorList>
    </citation>
    <scope>IDENTIFICATION</scope>
    <source>
        <tissue evidence="1">Whole insect</tissue>
    </source>
</reference>
<protein>
    <submittedName>
        <fullName evidence="1">Uncharacterized protein LOC114342585</fullName>
    </submittedName>
</protein>
<organism evidence="1">
    <name type="scientific">Diabrotica virgifera virgifera</name>
    <name type="common">western corn rootworm</name>
    <dbReference type="NCBI Taxonomy" id="50390"/>
    <lineage>
        <taxon>Eukaryota</taxon>
        <taxon>Metazoa</taxon>
        <taxon>Ecdysozoa</taxon>
        <taxon>Arthropoda</taxon>
        <taxon>Hexapoda</taxon>
        <taxon>Insecta</taxon>
        <taxon>Pterygota</taxon>
        <taxon>Neoptera</taxon>
        <taxon>Endopterygota</taxon>
        <taxon>Coleoptera</taxon>
        <taxon>Polyphaga</taxon>
        <taxon>Cucujiformia</taxon>
        <taxon>Chrysomeloidea</taxon>
        <taxon>Chrysomelidae</taxon>
        <taxon>Galerucinae</taxon>
        <taxon>Diabroticina</taxon>
        <taxon>Diabroticites</taxon>
        <taxon>Diabrotica</taxon>
    </lineage>
</organism>